<feature type="compositionally biased region" description="Acidic residues" evidence="1">
    <location>
        <begin position="726"/>
        <end position="735"/>
    </location>
</feature>
<reference evidence="3 4" key="1">
    <citation type="journal article" date="2024" name="bioRxiv">
        <title>A reference genome for Trichogramma kaykai: A tiny desert-dwelling parasitoid wasp with competing sex-ratio distorters.</title>
        <authorList>
            <person name="Culotta J."/>
            <person name="Lindsey A.R."/>
        </authorList>
    </citation>
    <scope>NUCLEOTIDE SEQUENCE [LARGE SCALE GENOMIC DNA]</scope>
    <source>
        <strain evidence="3 4">KSX58</strain>
    </source>
</reference>
<protein>
    <recommendedName>
        <fullName evidence="2">SANT and BTB domain-containing protein</fullName>
    </recommendedName>
</protein>
<sequence length="874" mass="98650">MFPNLFKNPSCAEFYEQQQQQQQHQQQKPTASSKDDKPLQEAQKKELDKSCSSSNNSECRSRDDATDLAVEGTNYAELSVKAFFDFMRVAYQVNDNFPDIASAISANSQIDWNALASFSLHDSKETGRDSGPSAALESNEPDETARQEEEPLLSVQPVQAENEAGGGSSGNGSSPSEARAIKSKSSPAIGSLQLAKGTSSGGAKSAEHDEPMLAKVMKRCLSDVLHEGLLDSVLPYMIPKSALQAIGKKATPTSPPRASEPKKPPDDRFPPLKETPSSKDKLNKQKKLSEAEVEIHVCDEAKNIKKDFRCPQRLLIQKMCYFADVTAGQKLEEMDISVHCDVAIFDWLMRWVKKDLIKKSEWPRLEAANVVPIMVSASFLQMSPLLEDCLAYCHANLSEVLATSAVLSCLNDALLTRLAERFSNADLEAVRDKKDKVQSRLFCKLILALAEPKPEARRGHYGTLATLFRCARCRKNVGRPVSLRVPCTPDRMSIDPRGDVHSKHTRDTGWSLNEHVLKLRAELRSWRKVYWRLWGDCHFLFCRQCATCFPVSQMAWCAYHPDNPQFFVNEQQRATPFPLGRYPCCSQRAYRFQALANRDGCKFREHVPEIRSENDERIVDLFLAHRDHIAIEPPQLFFPEKITRLVARDSTLPAGKLACKETFWWEGIEILPPRPKFGLLARLWGGSSIHKRPLQTPRRSWTAKEERRRPSRSATDFSSSIASSDTCDDEDEVSPEDEHSSDPDESLESEQSRDMELPSVKKLRNLSNIRRVCDGMGTWSANLTVRYNQDNQRDFEEKAAGQMIALLTKRTVLERNLRPKSHSPNKHFSWNTTSQPIGGTYIRLESEFFGQVAQNYKCKTNTQAKCSLRVKSSK</sequence>
<dbReference type="Proteomes" id="UP001627154">
    <property type="component" value="Unassembled WGS sequence"/>
</dbReference>
<comment type="caution">
    <text evidence="3">The sequence shown here is derived from an EMBL/GenBank/DDBJ whole genome shotgun (WGS) entry which is preliminary data.</text>
</comment>
<feature type="region of interest" description="Disordered" evidence="1">
    <location>
        <begin position="122"/>
        <end position="207"/>
    </location>
</feature>
<organism evidence="3 4">
    <name type="scientific">Trichogramma kaykai</name>
    <dbReference type="NCBI Taxonomy" id="54128"/>
    <lineage>
        <taxon>Eukaryota</taxon>
        <taxon>Metazoa</taxon>
        <taxon>Ecdysozoa</taxon>
        <taxon>Arthropoda</taxon>
        <taxon>Hexapoda</taxon>
        <taxon>Insecta</taxon>
        <taxon>Pterygota</taxon>
        <taxon>Neoptera</taxon>
        <taxon>Endopterygota</taxon>
        <taxon>Hymenoptera</taxon>
        <taxon>Apocrita</taxon>
        <taxon>Proctotrupomorpha</taxon>
        <taxon>Chalcidoidea</taxon>
        <taxon>Trichogrammatidae</taxon>
        <taxon>Trichogramma</taxon>
    </lineage>
</organism>
<feature type="compositionally biased region" description="Basic and acidic residues" evidence="1">
    <location>
        <begin position="33"/>
        <end position="49"/>
    </location>
</feature>
<evidence type="ECO:0000256" key="1">
    <source>
        <dbReference type="SAM" id="MobiDB-lite"/>
    </source>
</evidence>
<name>A0ABD2X3X6_9HYME</name>
<evidence type="ECO:0000259" key="2">
    <source>
        <dbReference type="Pfam" id="PF11822"/>
    </source>
</evidence>
<dbReference type="EMBL" id="JBJJXI010000055">
    <property type="protein sequence ID" value="KAL3399710.1"/>
    <property type="molecule type" value="Genomic_DNA"/>
</dbReference>
<feature type="compositionally biased region" description="Basic and acidic residues" evidence="1">
    <location>
        <begin position="259"/>
        <end position="287"/>
    </location>
</feature>
<dbReference type="InterPro" id="IPR045902">
    <property type="entry name" value="SANBR-like"/>
</dbReference>
<feature type="region of interest" description="Disordered" evidence="1">
    <location>
        <begin position="1"/>
        <end position="65"/>
    </location>
</feature>
<dbReference type="InterPro" id="IPR021777">
    <property type="entry name" value="SANBR_BTB"/>
</dbReference>
<feature type="compositionally biased region" description="Low complexity" evidence="1">
    <location>
        <begin position="712"/>
        <end position="725"/>
    </location>
</feature>
<evidence type="ECO:0000313" key="4">
    <source>
        <dbReference type="Proteomes" id="UP001627154"/>
    </source>
</evidence>
<keyword evidence="4" id="KW-1185">Reference proteome</keyword>
<dbReference type="PANTHER" id="PTHR20946">
    <property type="entry name" value="SANT AND BTB DOMAIN REGULATOR OF CLASS SWITCH RECOMBINATION"/>
    <property type="match status" value="1"/>
</dbReference>
<feature type="region of interest" description="Disordered" evidence="1">
    <location>
        <begin position="246"/>
        <end position="287"/>
    </location>
</feature>
<dbReference type="AlphaFoldDB" id="A0ABD2X3X6"/>
<evidence type="ECO:0000313" key="3">
    <source>
        <dbReference type="EMBL" id="KAL3399710.1"/>
    </source>
</evidence>
<feature type="compositionally biased region" description="Low complexity" evidence="1">
    <location>
        <begin position="17"/>
        <end position="27"/>
    </location>
</feature>
<dbReference type="Pfam" id="PF11822">
    <property type="entry name" value="BTB_SANBR"/>
    <property type="match status" value="1"/>
</dbReference>
<feature type="domain" description="SANT and BTB" evidence="2">
    <location>
        <begin position="293"/>
        <end position="390"/>
    </location>
</feature>
<gene>
    <name evidence="3" type="ORF">TKK_006959</name>
</gene>
<proteinExistence type="predicted"/>
<dbReference type="PANTHER" id="PTHR20946:SF0">
    <property type="entry name" value="SANT AND BTB DOMAIN REGULATOR OF CLASS SWITCH RECOMBINATION"/>
    <property type="match status" value="1"/>
</dbReference>
<feature type="region of interest" description="Disordered" evidence="1">
    <location>
        <begin position="691"/>
        <end position="760"/>
    </location>
</feature>
<accession>A0ABD2X3X6</accession>